<name>A0A8S9IZ52_BRACR</name>
<reference evidence="2" key="1">
    <citation type="submission" date="2019-12" db="EMBL/GenBank/DDBJ databases">
        <title>Genome sequencing and annotation of Brassica cretica.</title>
        <authorList>
            <person name="Studholme D.J."/>
            <person name="Sarris P.F."/>
        </authorList>
    </citation>
    <scope>NUCLEOTIDE SEQUENCE</scope>
    <source>
        <strain evidence="2">PFS-102/07</strain>
        <tissue evidence="2">Leaf</tissue>
    </source>
</reference>
<evidence type="ECO:0000313" key="2">
    <source>
        <dbReference type="EMBL" id="KAF2575114.1"/>
    </source>
</evidence>
<feature type="region of interest" description="Disordered" evidence="1">
    <location>
        <begin position="111"/>
        <end position="138"/>
    </location>
</feature>
<sequence length="138" mass="15298">MALLVRPACPEGCPDVLASVPDPLMDFSHPYFTKAWKLSYLKTCLTPIHILGATSGIRATLPEGLDTWCKDHIKTTRDVADPKRRLLQFDVQEICDNFETGMMKALKDISKNHKKSTSTRAPAAEPSLFISEKPKGAN</sequence>
<gene>
    <name evidence="2" type="ORF">F2Q70_00002719</name>
</gene>
<comment type="caution">
    <text evidence="2">The sequence shown here is derived from an EMBL/GenBank/DDBJ whole genome shotgun (WGS) entry which is preliminary data.</text>
</comment>
<dbReference type="AlphaFoldDB" id="A0A8S9IZ52"/>
<evidence type="ECO:0000256" key="1">
    <source>
        <dbReference type="SAM" id="MobiDB-lite"/>
    </source>
</evidence>
<protein>
    <submittedName>
        <fullName evidence="2">Uncharacterized protein</fullName>
    </submittedName>
</protein>
<proteinExistence type="predicted"/>
<organism evidence="2">
    <name type="scientific">Brassica cretica</name>
    <name type="common">Mustard</name>
    <dbReference type="NCBI Taxonomy" id="69181"/>
    <lineage>
        <taxon>Eukaryota</taxon>
        <taxon>Viridiplantae</taxon>
        <taxon>Streptophyta</taxon>
        <taxon>Embryophyta</taxon>
        <taxon>Tracheophyta</taxon>
        <taxon>Spermatophyta</taxon>
        <taxon>Magnoliopsida</taxon>
        <taxon>eudicotyledons</taxon>
        <taxon>Gunneridae</taxon>
        <taxon>Pentapetalae</taxon>
        <taxon>rosids</taxon>
        <taxon>malvids</taxon>
        <taxon>Brassicales</taxon>
        <taxon>Brassicaceae</taxon>
        <taxon>Brassiceae</taxon>
        <taxon>Brassica</taxon>
    </lineage>
</organism>
<accession>A0A8S9IZ52</accession>
<dbReference type="EMBL" id="QGKY02001015">
    <property type="protein sequence ID" value="KAF2575114.1"/>
    <property type="molecule type" value="Genomic_DNA"/>
</dbReference>